<proteinExistence type="predicted"/>
<reference evidence="1" key="1">
    <citation type="submission" date="2019-02" db="EMBL/GenBank/DDBJ databases">
        <authorList>
            <person name="Gruber-Vodicka R. H."/>
            <person name="Seah K. B. B."/>
        </authorList>
    </citation>
    <scope>NUCLEOTIDE SEQUENCE</scope>
    <source>
        <strain evidence="1">BECK_BY2</strain>
    </source>
</reference>
<name>A0A451AVJ4_9GAMM</name>
<dbReference type="AlphaFoldDB" id="A0A451AVJ4"/>
<evidence type="ECO:0000313" key="1">
    <source>
        <dbReference type="EMBL" id="VFK70063.1"/>
    </source>
</evidence>
<accession>A0A451AVJ4</accession>
<organism evidence="1">
    <name type="scientific">Candidatus Kentrum sp. TUN</name>
    <dbReference type="NCBI Taxonomy" id="2126343"/>
    <lineage>
        <taxon>Bacteria</taxon>
        <taxon>Pseudomonadati</taxon>
        <taxon>Pseudomonadota</taxon>
        <taxon>Gammaproteobacteria</taxon>
        <taxon>Candidatus Kentrum</taxon>
    </lineage>
</organism>
<protein>
    <submittedName>
        <fullName evidence="1">Uncharacterized protein</fullName>
    </submittedName>
</protein>
<sequence>MIKTQWVVVIQNDGAIWGGFPLLGIPPARNPEVILALPVLAYPVNSIRRCALLPKGLRISAQGCDEVATWVSNARQPNPNGVASFPDVLLVPFQTVFSKKGSVFVLEAPFFVMFFLIGDVFSDRVQIGFADRKRTVSALPSKSR</sequence>
<dbReference type="EMBL" id="CAADFV010000232">
    <property type="protein sequence ID" value="VFK70063.1"/>
    <property type="molecule type" value="Genomic_DNA"/>
</dbReference>
<gene>
    <name evidence="1" type="ORF">BECKTUN1418E_GA0071001_12323</name>
</gene>